<organism evidence="2 3">
    <name type="scientific">Cercophora newfieldiana</name>
    <dbReference type="NCBI Taxonomy" id="92897"/>
    <lineage>
        <taxon>Eukaryota</taxon>
        <taxon>Fungi</taxon>
        <taxon>Dikarya</taxon>
        <taxon>Ascomycota</taxon>
        <taxon>Pezizomycotina</taxon>
        <taxon>Sordariomycetes</taxon>
        <taxon>Sordariomycetidae</taxon>
        <taxon>Sordariales</taxon>
        <taxon>Lasiosphaeriaceae</taxon>
        <taxon>Cercophora</taxon>
    </lineage>
</organism>
<keyword evidence="3" id="KW-1185">Reference proteome</keyword>
<feature type="region of interest" description="Disordered" evidence="1">
    <location>
        <begin position="142"/>
        <end position="166"/>
    </location>
</feature>
<dbReference type="Proteomes" id="UP001174936">
    <property type="component" value="Unassembled WGS sequence"/>
</dbReference>
<gene>
    <name evidence="2" type="ORF">B0T16DRAFT_415796</name>
</gene>
<evidence type="ECO:0000313" key="2">
    <source>
        <dbReference type="EMBL" id="KAK0643380.1"/>
    </source>
</evidence>
<protein>
    <submittedName>
        <fullName evidence="2">Uncharacterized protein</fullName>
    </submittedName>
</protein>
<feature type="compositionally biased region" description="Polar residues" evidence="1">
    <location>
        <begin position="145"/>
        <end position="154"/>
    </location>
</feature>
<reference evidence="2" key="1">
    <citation type="submission" date="2023-06" db="EMBL/GenBank/DDBJ databases">
        <title>Genome-scale phylogeny and comparative genomics of the fungal order Sordariales.</title>
        <authorList>
            <consortium name="Lawrence Berkeley National Laboratory"/>
            <person name="Hensen N."/>
            <person name="Bonometti L."/>
            <person name="Westerberg I."/>
            <person name="Brannstrom I.O."/>
            <person name="Guillou S."/>
            <person name="Cros-Aarteil S."/>
            <person name="Calhoun S."/>
            <person name="Haridas S."/>
            <person name="Kuo A."/>
            <person name="Mondo S."/>
            <person name="Pangilinan J."/>
            <person name="Riley R."/>
            <person name="Labutti K."/>
            <person name="Andreopoulos B."/>
            <person name="Lipzen A."/>
            <person name="Chen C."/>
            <person name="Yanf M."/>
            <person name="Daum C."/>
            <person name="Ng V."/>
            <person name="Clum A."/>
            <person name="Steindorff A."/>
            <person name="Ohm R."/>
            <person name="Martin F."/>
            <person name="Silar P."/>
            <person name="Natvig D."/>
            <person name="Lalanne C."/>
            <person name="Gautier V."/>
            <person name="Ament-Velasquez S.L."/>
            <person name="Kruys A."/>
            <person name="Hutchinson M.I."/>
            <person name="Powell A.J."/>
            <person name="Barry K."/>
            <person name="Miller A.N."/>
            <person name="Grigoriev I.V."/>
            <person name="Debuchy R."/>
            <person name="Gladieux P."/>
            <person name="Thoren M.H."/>
            <person name="Johannesson H."/>
        </authorList>
    </citation>
    <scope>NUCLEOTIDE SEQUENCE</scope>
    <source>
        <strain evidence="2">SMH2532-1</strain>
    </source>
</reference>
<dbReference type="EMBL" id="JAULSV010000005">
    <property type="protein sequence ID" value="KAK0643380.1"/>
    <property type="molecule type" value="Genomic_DNA"/>
</dbReference>
<sequence length="166" mass="18198">MNQFIMSPSTPSFPPRHSFLPVPHEPNRTMRAMSSNPLPMPAISSLVLLFSAARSISSHRFLSLMEPRRKKTCRSTLISSSLFLNRKKGNDARRSQTPCKCAATNQCPRPSTPLTQLTTSNSRLATVLNYPAALTPIRHAMPYSGTLTPSSETQLGKEKSGDVNTG</sequence>
<comment type="caution">
    <text evidence="2">The sequence shown here is derived from an EMBL/GenBank/DDBJ whole genome shotgun (WGS) entry which is preliminary data.</text>
</comment>
<evidence type="ECO:0000256" key="1">
    <source>
        <dbReference type="SAM" id="MobiDB-lite"/>
    </source>
</evidence>
<feature type="compositionally biased region" description="Basic and acidic residues" evidence="1">
    <location>
        <begin position="155"/>
        <end position="166"/>
    </location>
</feature>
<accession>A0AA39Y2L2</accession>
<evidence type="ECO:0000313" key="3">
    <source>
        <dbReference type="Proteomes" id="UP001174936"/>
    </source>
</evidence>
<name>A0AA39Y2L2_9PEZI</name>
<dbReference type="AlphaFoldDB" id="A0AA39Y2L2"/>
<proteinExistence type="predicted"/>